<protein>
    <submittedName>
        <fullName evidence="2">Transcriptional regulator, ROK family</fullName>
    </submittedName>
</protein>
<dbReference type="Pfam" id="PF00480">
    <property type="entry name" value="ROK"/>
    <property type="match status" value="1"/>
</dbReference>
<name>A0A2P2CES8_9ZZZZ</name>
<reference evidence="2" key="1">
    <citation type="submission" date="2015-08" db="EMBL/GenBank/DDBJ databases">
        <authorList>
            <person name="Babu N.S."/>
            <person name="Beckwith C.J."/>
            <person name="Beseler K.G."/>
            <person name="Brison A."/>
            <person name="Carone J.V."/>
            <person name="Caskin T.P."/>
            <person name="Diamond M."/>
            <person name="Durham M.E."/>
            <person name="Foxe J.M."/>
            <person name="Go M."/>
            <person name="Henderson B.A."/>
            <person name="Jones I.B."/>
            <person name="McGettigan J.A."/>
            <person name="Micheletti S.J."/>
            <person name="Nasrallah M.E."/>
            <person name="Ortiz D."/>
            <person name="Piller C.R."/>
            <person name="Privatt S.R."/>
            <person name="Schneider S.L."/>
            <person name="Sharp S."/>
            <person name="Smith T.C."/>
            <person name="Stanton J.D."/>
            <person name="Ullery H.E."/>
            <person name="Wilson R.J."/>
            <person name="Serrano M.G."/>
            <person name="Buck G."/>
            <person name="Lee V."/>
            <person name="Wang Y."/>
            <person name="Carvalho R."/>
            <person name="Voegtly L."/>
            <person name="Shi R."/>
            <person name="Duckworth R."/>
            <person name="Johnson A."/>
            <person name="Loviza R."/>
            <person name="Walstead R."/>
            <person name="Shah Z."/>
            <person name="Kiflezghi M."/>
            <person name="Wade K."/>
            <person name="Ball S.L."/>
            <person name="Bradley K.W."/>
            <person name="Asai D.J."/>
            <person name="Bowman C.A."/>
            <person name="Russell D.A."/>
            <person name="Pope W.H."/>
            <person name="Jacobs-Sera D."/>
            <person name="Hendrix R.W."/>
            <person name="Hatfull G.F."/>
        </authorList>
    </citation>
    <scope>NUCLEOTIDE SEQUENCE</scope>
</reference>
<dbReference type="AlphaFoldDB" id="A0A2P2CES8"/>
<dbReference type="SUPFAM" id="SSF46785">
    <property type="entry name" value="Winged helix' DNA-binding domain"/>
    <property type="match status" value="1"/>
</dbReference>
<dbReference type="Gene3D" id="3.30.420.40">
    <property type="match status" value="2"/>
</dbReference>
<dbReference type="InterPro" id="IPR036388">
    <property type="entry name" value="WH-like_DNA-bd_sf"/>
</dbReference>
<dbReference type="EMBL" id="CZKA01000077">
    <property type="protein sequence ID" value="CUR60463.1"/>
    <property type="molecule type" value="Genomic_DNA"/>
</dbReference>
<dbReference type="PROSITE" id="PS01125">
    <property type="entry name" value="ROK"/>
    <property type="match status" value="1"/>
</dbReference>
<dbReference type="InterPro" id="IPR036390">
    <property type="entry name" value="WH_DNA-bd_sf"/>
</dbReference>
<comment type="similarity">
    <text evidence="1">Belongs to the ROK (NagC/XylR) family.</text>
</comment>
<dbReference type="SUPFAM" id="SSF53067">
    <property type="entry name" value="Actin-like ATPase domain"/>
    <property type="match status" value="1"/>
</dbReference>
<dbReference type="Gene3D" id="1.10.10.10">
    <property type="entry name" value="Winged helix-like DNA-binding domain superfamily/Winged helix DNA-binding domain"/>
    <property type="match status" value="1"/>
</dbReference>
<proteinExistence type="inferred from homology"/>
<gene>
    <name evidence="2" type="ORF">NOCA2790016</name>
</gene>
<evidence type="ECO:0000313" key="2">
    <source>
        <dbReference type="EMBL" id="CUR60463.1"/>
    </source>
</evidence>
<dbReference type="InterPro" id="IPR043129">
    <property type="entry name" value="ATPase_NBD"/>
</dbReference>
<dbReference type="PANTHER" id="PTHR18964">
    <property type="entry name" value="ROK (REPRESSOR, ORF, KINASE) FAMILY"/>
    <property type="match status" value="1"/>
</dbReference>
<organism evidence="2">
    <name type="scientific">metagenome</name>
    <dbReference type="NCBI Taxonomy" id="256318"/>
    <lineage>
        <taxon>unclassified sequences</taxon>
        <taxon>metagenomes</taxon>
    </lineage>
</organism>
<accession>A0A2P2CES8</accession>
<dbReference type="InterPro" id="IPR000600">
    <property type="entry name" value="ROK"/>
</dbReference>
<sequence>MPTGPGDVLDLIRRGRAVTRGDVLDVTGLSRMTVAQRIDRLLAEGLVVEGGTTEATGGRRRRSLRFNVARSRIAVASVDTTHTRTAITALDGSILADEAIEVAVTDGPSAVLGAIATSVERLIGRCGLTSADISGIGVSVPGPVDPHSGRPSQPPIMPGWDGYPIADHLASALHDLPVLTANDADAAAVGEYAAAHLGAGSLCLVKVSTGIGTGIVIDGRSYRGVDGGAGDIGHVRLDPDSEAVCQCGAHGCLAAIASGRAIARDLTALGIPASSGRDVRRLLAEGNVDAARLTQQAGRRIGEVMTTVVSVLNPEFVLVGGALASAPLLSGIRETLYQLSLPRATRHITLELGSLGEDAALVGLTRLVVDEQFSPAAVNARLLG</sequence>
<dbReference type="PANTHER" id="PTHR18964:SF173">
    <property type="entry name" value="GLUCOKINASE"/>
    <property type="match status" value="1"/>
</dbReference>
<dbReference type="InterPro" id="IPR049874">
    <property type="entry name" value="ROK_cs"/>
</dbReference>
<evidence type="ECO:0000256" key="1">
    <source>
        <dbReference type="ARBA" id="ARBA00006479"/>
    </source>
</evidence>